<reference evidence="2 3" key="1">
    <citation type="journal article" date="2009" name="Appl. Environ. Microbiol.">
        <title>Community genomic and proteomic analyses of chemoautotrophic iron-oxidizing "Leptospirillum rubarum" (Group II) and "Leptospirillum ferrodiazotrophum" (Group III) bacteria in acid mine drainage biofilms.</title>
        <authorList>
            <person name="Goltsman D.S."/>
            <person name="Denef V.J."/>
            <person name="Singer S.W."/>
            <person name="VerBerkmoes N.C."/>
            <person name="Lefsrud M."/>
            <person name="Mueller R.S."/>
            <person name="Dick G.J."/>
            <person name="Sun C.L."/>
            <person name="Wheeler K.E."/>
            <person name="Zemla A."/>
            <person name="Baker B.J."/>
            <person name="Hauser L."/>
            <person name="Land M."/>
            <person name="Shah M.B."/>
            <person name="Thelen M.P."/>
            <person name="Hettich R.L."/>
            <person name="Banfield J.F."/>
        </authorList>
    </citation>
    <scope>NUCLEOTIDE SEQUENCE [LARGE SCALE GENOMIC DNA]</scope>
</reference>
<proteinExistence type="predicted"/>
<protein>
    <submittedName>
        <fullName evidence="2">Uncharacterized protein</fullName>
    </submittedName>
</protein>
<dbReference type="Proteomes" id="UP000009374">
    <property type="component" value="Unassembled WGS sequence"/>
</dbReference>
<organism evidence="2 3">
    <name type="scientific">Leptospirillum ferrodiazotrophum</name>
    <dbReference type="NCBI Taxonomy" id="412449"/>
    <lineage>
        <taxon>Bacteria</taxon>
        <taxon>Pseudomonadati</taxon>
        <taxon>Nitrospirota</taxon>
        <taxon>Nitrospiria</taxon>
        <taxon>Nitrospirales</taxon>
        <taxon>Nitrospiraceae</taxon>
        <taxon>Leptospirillum</taxon>
    </lineage>
</organism>
<sequence length="59" mass="6341">MSHESGKERSTIKAWDVLLLIFLGGLLFGVVVAKHLNLPPPHHSPPPAAPGNTRENPVP</sequence>
<feature type="compositionally biased region" description="Pro residues" evidence="1">
    <location>
        <begin position="38"/>
        <end position="49"/>
    </location>
</feature>
<gene>
    <name evidence="2" type="ORF">UBAL3_95450022a</name>
</gene>
<evidence type="ECO:0000313" key="2">
    <source>
        <dbReference type="EMBL" id="EES51802.1"/>
    </source>
</evidence>
<dbReference type="AlphaFoldDB" id="C6I022"/>
<evidence type="ECO:0000256" key="1">
    <source>
        <dbReference type="SAM" id="MobiDB-lite"/>
    </source>
</evidence>
<name>C6I022_9BACT</name>
<dbReference type="EMBL" id="GG693884">
    <property type="protein sequence ID" value="EES51802.1"/>
    <property type="molecule type" value="Genomic_DNA"/>
</dbReference>
<keyword evidence="3" id="KW-1185">Reference proteome</keyword>
<accession>C6I022</accession>
<evidence type="ECO:0000313" key="3">
    <source>
        <dbReference type="Proteomes" id="UP000009374"/>
    </source>
</evidence>
<feature type="region of interest" description="Disordered" evidence="1">
    <location>
        <begin position="38"/>
        <end position="59"/>
    </location>
</feature>